<evidence type="ECO:0000256" key="10">
    <source>
        <dbReference type="ARBA" id="ARBA00022737"/>
    </source>
</evidence>
<dbReference type="GO" id="GO:0051537">
    <property type="term" value="F:2 iron, 2 sulfur cluster binding"/>
    <property type="evidence" value="ECO:0007669"/>
    <property type="project" value="UniProtKB-KW"/>
</dbReference>
<dbReference type="Proteomes" id="UP000006732">
    <property type="component" value="Chromosome"/>
</dbReference>
<keyword evidence="7" id="KW-0500">Molybdenum</keyword>
<evidence type="ECO:0000256" key="8">
    <source>
        <dbReference type="ARBA" id="ARBA00022714"/>
    </source>
</evidence>
<dbReference type="FunFam" id="3.10.20.740:FF:000004">
    <property type="entry name" value="NADH-quinone oxidoreductase"/>
    <property type="match status" value="1"/>
</dbReference>
<dbReference type="FunFam" id="3.30.70.20:FF:000035">
    <property type="entry name" value="Iron hydrogenase 1"/>
    <property type="match status" value="1"/>
</dbReference>
<protein>
    <submittedName>
        <fullName evidence="22">NAD-dependent formate dehydrogenase catalytic subunit</fullName>
    </submittedName>
</protein>
<dbReference type="Gene3D" id="3.30.70.20">
    <property type="match status" value="1"/>
</dbReference>
<dbReference type="InterPro" id="IPR017900">
    <property type="entry name" value="4Fe4S_Fe_S_CS"/>
</dbReference>
<dbReference type="PROSITE" id="PS51669">
    <property type="entry name" value="4FE4S_MOW_BIS_MGD"/>
    <property type="match status" value="1"/>
</dbReference>
<dbReference type="PROSITE" id="PS51085">
    <property type="entry name" value="2FE2S_FER_2"/>
    <property type="match status" value="1"/>
</dbReference>
<dbReference type="Gene3D" id="2.20.25.90">
    <property type="entry name" value="ADC-like domains"/>
    <property type="match status" value="1"/>
</dbReference>
<dbReference type="GO" id="GO:0015942">
    <property type="term" value="P:formate metabolic process"/>
    <property type="evidence" value="ECO:0007669"/>
    <property type="project" value="InterPro"/>
</dbReference>
<gene>
    <name evidence="22" type="ordered locus">Ppro_3520</name>
</gene>
<dbReference type="SUPFAM" id="SSF50692">
    <property type="entry name" value="ADC-like"/>
    <property type="match status" value="1"/>
</dbReference>
<dbReference type="Pfam" id="PF00384">
    <property type="entry name" value="Molybdopterin"/>
    <property type="match status" value="1"/>
</dbReference>
<evidence type="ECO:0000259" key="19">
    <source>
        <dbReference type="PROSITE" id="PS51379"/>
    </source>
</evidence>
<dbReference type="SMART" id="SM00929">
    <property type="entry name" value="NADH-G_4Fe-4S_3"/>
    <property type="match status" value="1"/>
</dbReference>
<dbReference type="PANTHER" id="PTHR43105:SF14">
    <property type="entry name" value="FORMATE DEHYDROGENASE H"/>
    <property type="match status" value="1"/>
</dbReference>
<evidence type="ECO:0000256" key="5">
    <source>
        <dbReference type="ARBA" id="ARBA00007023"/>
    </source>
</evidence>
<evidence type="ECO:0000256" key="16">
    <source>
        <dbReference type="ARBA" id="ARBA00023136"/>
    </source>
</evidence>
<keyword evidence="6" id="KW-0004">4Fe-4S</keyword>
<dbReference type="SUPFAM" id="SSF54862">
    <property type="entry name" value="4Fe-4S ferredoxins"/>
    <property type="match status" value="1"/>
</dbReference>
<accession>A1AUU2</accession>
<comment type="cofactor">
    <cofactor evidence="17">
        <name>[2Fe-2S] cluster</name>
        <dbReference type="ChEBI" id="CHEBI:190135"/>
    </cofactor>
</comment>
<dbReference type="InterPro" id="IPR036010">
    <property type="entry name" value="2Fe-2S_ferredoxin-like_sf"/>
</dbReference>
<evidence type="ECO:0000259" key="20">
    <source>
        <dbReference type="PROSITE" id="PS51669"/>
    </source>
</evidence>
<dbReference type="GO" id="GO:0016020">
    <property type="term" value="C:membrane"/>
    <property type="evidence" value="ECO:0007669"/>
    <property type="project" value="UniProtKB-SubCell"/>
</dbReference>
<keyword evidence="13" id="KW-0408">Iron</keyword>
<dbReference type="InterPro" id="IPR009010">
    <property type="entry name" value="Asp_de-COase-like_dom_sf"/>
</dbReference>
<feature type="domain" description="4Fe-4S Mo/W bis-MGD-type" evidence="20">
    <location>
        <begin position="221"/>
        <end position="276"/>
    </location>
</feature>
<dbReference type="Gene3D" id="3.10.20.740">
    <property type="match status" value="1"/>
</dbReference>
<dbReference type="InterPro" id="IPR027467">
    <property type="entry name" value="MopterinOxRdtase_cofactor_BS"/>
</dbReference>
<dbReference type="Pfam" id="PF04879">
    <property type="entry name" value="Molybdop_Fe4S4"/>
    <property type="match status" value="1"/>
</dbReference>
<evidence type="ECO:0000256" key="14">
    <source>
        <dbReference type="ARBA" id="ARBA00023014"/>
    </source>
</evidence>
<proteinExistence type="inferred from homology"/>
<dbReference type="Pfam" id="PF13510">
    <property type="entry name" value="Fer2_4"/>
    <property type="match status" value="1"/>
</dbReference>
<dbReference type="HOGENOM" id="CLU_000422_4_0_7"/>
<comment type="cofactor">
    <cofactor evidence="1">
        <name>Mo-bis(molybdopterin guanine dinucleotide)</name>
        <dbReference type="ChEBI" id="CHEBI:60539"/>
    </cofactor>
</comment>
<dbReference type="SUPFAM" id="SSF53706">
    <property type="entry name" value="Formate dehydrogenase/DMSO reductase, domains 1-3"/>
    <property type="match status" value="1"/>
</dbReference>
<dbReference type="GO" id="GO:0008863">
    <property type="term" value="F:formate dehydrogenase (NAD+) activity"/>
    <property type="evidence" value="ECO:0007669"/>
    <property type="project" value="InterPro"/>
</dbReference>
<dbReference type="PROSITE" id="PS00490">
    <property type="entry name" value="MOLYBDOPTERIN_PROK_2"/>
    <property type="match status" value="1"/>
</dbReference>
<feature type="domain" description="2Fe-2S ferredoxin-type" evidence="18">
    <location>
        <begin position="1"/>
        <end position="82"/>
    </location>
</feature>
<evidence type="ECO:0000259" key="21">
    <source>
        <dbReference type="PROSITE" id="PS51839"/>
    </source>
</evidence>
<evidence type="ECO:0000256" key="6">
    <source>
        <dbReference type="ARBA" id="ARBA00022485"/>
    </source>
</evidence>
<dbReference type="Pfam" id="PF01568">
    <property type="entry name" value="Molydop_binding"/>
    <property type="match status" value="1"/>
</dbReference>
<evidence type="ECO:0000256" key="12">
    <source>
        <dbReference type="ARBA" id="ARBA00023002"/>
    </source>
</evidence>
<reference evidence="22 23" key="1">
    <citation type="submission" date="2006-10" db="EMBL/GenBank/DDBJ databases">
        <title>Complete sequence of chromosome of Pelobacter propionicus DSM 2379.</title>
        <authorList>
            <consortium name="US DOE Joint Genome Institute"/>
            <person name="Copeland A."/>
            <person name="Lucas S."/>
            <person name="Lapidus A."/>
            <person name="Barry K."/>
            <person name="Detter J.C."/>
            <person name="Glavina del Rio T."/>
            <person name="Hammon N."/>
            <person name="Israni S."/>
            <person name="Dalin E."/>
            <person name="Tice H."/>
            <person name="Pitluck S."/>
            <person name="Saunders E."/>
            <person name="Brettin T."/>
            <person name="Bruce D."/>
            <person name="Han C."/>
            <person name="Tapia R."/>
            <person name="Schmutz J."/>
            <person name="Larimer F."/>
            <person name="Land M."/>
            <person name="Hauser L."/>
            <person name="Kyrpides N."/>
            <person name="Kim E."/>
            <person name="Lovley D."/>
            <person name="Richardson P."/>
        </authorList>
    </citation>
    <scope>NUCLEOTIDE SEQUENCE [LARGE SCALE GENOMIC DNA]</scope>
    <source>
        <strain evidence="23">DSM 2379 / NBRC 103807 / OttBd1</strain>
    </source>
</reference>
<dbReference type="PROSITE" id="PS51839">
    <property type="entry name" value="4FE4S_HC3"/>
    <property type="match status" value="1"/>
</dbReference>
<dbReference type="RefSeq" id="WP_011737327.1">
    <property type="nucleotide sequence ID" value="NC_008609.1"/>
</dbReference>
<dbReference type="Gene3D" id="2.40.40.20">
    <property type="match status" value="1"/>
</dbReference>
<dbReference type="InterPro" id="IPR006478">
    <property type="entry name" value="Formate_DH_asu"/>
</dbReference>
<dbReference type="FunFam" id="3.40.228.10:FF:000002">
    <property type="entry name" value="Formate dehydrogenase subunit alpha"/>
    <property type="match status" value="1"/>
</dbReference>
<dbReference type="GO" id="GO:0046872">
    <property type="term" value="F:metal ion binding"/>
    <property type="evidence" value="ECO:0007669"/>
    <property type="project" value="UniProtKB-KW"/>
</dbReference>
<dbReference type="GO" id="GO:0003954">
    <property type="term" value="F:NADH dehydrogenase activity"/>
    <property type="evidence" value="ECO:0007669"/>
    <property type="project" value="TreeGrafter"/>
</dbReference>
<dbReference type="PROSITE" id="PS00198">
    <property type="entry name" value="4FE4S_FER_1"/>
    <property type="match status" value="1"/>
</dbReference>
<dbReference type="InterPro" id="IPR001041">
    <property type="entry name" value="2Fe-2S_ferredoxin-type"/>
</dbReference>
<dbReference type="CDD" id="cd02790">
    <property type="entry name" value="MopB_CT_Formate-Dh_H"/>
    <property type="match status" value="1"/>
</dbReference>
<dbReference type="Gene3D" id="3.40.50.740">
    <property type="match status" value="1"/>
</dbReference>
<dbReference type="GO" id="GO:0051539">
    <property type="term" value="F:4 iron, 4 sulfur cluster binding"/>
    <property type="evidence" value="ECO:0007669"/>
    <property type="project" value="UniProtKB-KW"/>
</dbReference>
<feature type="domain" description="4Fe-4S ferredoxin-type" evidence="19">
    <location>
        <begin position="184"/>
        <end position="213"/>
    </location>
</feature>
<keyword evidence="23" id="KW-1185">Reference proteome</keyword>
<feature type="domain" description="4Fe-4S ferredoxin-type" evidence="19">
    <location>
        <begin position="141"/>
        <end position="171"/>
    </location>
</feature>
<dbReference type="eggNOG" id="COG3383">
    <property type="taxonomic scope" value="Bacteria"/>
</dbReference>
<dbReference type="InterPro" id="IPR006963">
    <property type="entry name" value="Mopterin_OxRdtase_4Fe-4S_dom"/>
</dbReference>
<keyword evidence="10" id="KW-0677">Repeat</keyword>
<dbReference type="CDD" id="cd00207">
    <property type="entry name" value="fer2"/>
    <property type="match status" value="1"/>
</dbReference>
<evidence type="ECO:0000256" key="1">
    <source>
        <dbReference type="ARBA" id="ARBA00001942"/>
    </source>
</evidence>
<evidence type="ECO:0000256" key="11">
    <source>
        <dbReference type="ARBA" id="ARBA00022967"/>
    </source>
</evidence>
<evidence type="ECO:0000256" key="2">
    <source>
        <dbReference type="ARBA" id="ARBA00001966"/>
    </source>
</evidence>
<dbReference type="InterPro" id="IPR006655">
    <property type="entry name" value="Mopterin_OxRdtase_prok_CS"/>
</dbReference>
<name>A1AUU2_PELPD</name>
<dbReference type="Pfam" id="PF10588">
    <property type="entry name" value="NADH-G_4Fe-4S_3"/>
    <property type="match status" value="1"/>
</dbReference>
<feature type="domain" description="4Fe-4S His(Cys)3-ligated-type" evidence="21">
    <location>
        <begin position="82"/>
        <end position="121"/>
    </location>
</feature>
<dbReference type="InterPro" id="IPR050123">
    <property type="entry name" value="Prok_molybdopt-oxidoreductase"/>
</dbReference>
<comment type="similarity">
    <text evidence="4">Belongs to the complex I 75 kDa subunit family.</text>
</comment>
<evidence type="ECO:0000256" key="9">
    <source>
        <dbReference type="ARBA" id="ARBA00022723"/>
    </source>
</evidence>
<dbReference type="EMBL" id="CP000482">
    <property type="protein sequence ID" value="ABL01113.1"/>
    <property type="molecule type" value="Genomic_DNA"/>
</dbReference>
<dbReference type="PROSITE" id="PS51379">
    <property type="entry name" value="4FE4S_FER_2"/>
    <property type="match status" value="2"/>
</dbReference>
<dbReference type="Gene3D" id="3.40.228.10">
    <property type="entry name" value="Dimethylsulfoxide Reductase, domain 2"/>
    <property type="match status" value="1"/>
</dbReference>
<evidence type="ECO:0000313" key="22">
    <source>
        <dbReference type="EMBL" id="ABL01113.1"/>
    </source>
</evidence>
<dbReference type="InterPro" id="IPR017896">
    <property type="entry name" value="4Fe4S_Fe-S-bd"/>
</dbReference>
<dbReference type="PROSITE" id="PS00551">
    <property type="entry name" value="MOLYBDOPTERIN_PROK_1"/>
    <property type="match status" value="1"/>
</dbReference>
<dbReference type="InterPro" id="IPR006656">
    <property type="entry name" value="Mopterin_OxRdtase"/>
</dbReference>
<dbReference type="SMART" id="SM00926">
    <property type="entry name" value="Molybdop_Fe4S4"/>
    <property type="match status" value="1"/>
</dbReference>
<keyword evidence="9" id="KW-0479">Metal-binding</keyword>
<evidence type="ECO:0000256" key="3">
    <source>
        <dbReference type="ARBA" id="ARBA00004370"/>
    </source>
</evidence>
<dbReference type="Pfam" id="PF12838">
    <property type="entry name" value="Fer4_7"/>
    <property type="match status" value="1"/>
</dbReference>
<keyword evidence="8" id="KW-0001">2Fe-2S</keyword>
<keyword evidence="12" id="KW-0560">Oxidoreductase</keyword>
<evidence type="ECO:0000259" key="18">
    <source>
        <dbReference type="PROSITE" id="PS51085"/>
    </source>
</evidence>
<keyword evidence="14" id="KW-0411">Iron-sulfur</keyword>
<dbReference type="STRING" id="338966.Ppro_3520"/>
<comment type="similarity">
    <text evidence="5">In the C-terminal section; belongs to the prokaryotic molybdopterin-containing oxidoreductase family.</text>
</comment>
<evidence type="ECO:0000256" key="15">
    <source>
        <dbReference type="ARBA" id="ARBA00023027"/>
    </source>
</evidence>
<dbReference type="InterPro" id="IPR041925">
    <property type="entry name" value="CT_Formate-Dh_H"/>
</dbReference>
<dbReference type="GO" id="GO:0043546">
    <property type="term" value="F:molybdopterin cofactor binding"/>
    <property type="evidence" value="ECO:0007669"/>
    <property type="project" value="InterPro"/>
</dbReference>
<keyword evidence="11" id="KW-1278">Translocase</keyword>
<comment type="subcellular location">
    <subcellularLocation>
        <location evidence="3">Membrane</location>
    </subcellularLocation>
</comment>
<evidence type="ECO:0000256" key="7">
    <source>
        <dbReference type="ARBA" id="ARBA00022505"/>
    </source>
</evidence>
<dbReference type="AlphaFoldDB" id="A1AUU2"/>
<dbReference type="InterPro" id="IPR006657">
    <property type="entry name" value="MoPterin_dinucl-bd_dom"/>
</dbReference>
<organism evidence="22 23">
    <name type="scientific">Pelobacter propionicus (strain DSM 2379 / NBRC 103807 / OttBd1)</name>
    <dbReference type="NCBI Taxonomy" id="338966"/>
    <lineage>
        <taxon>Bacteria</taxon>
        <taxon>Pseudomonadati</taxon>
        <taxon>Thermodesulfobacteriota</taxon>
        <taxon>Desulfuromonadia</taxon>
        <taxon>Desulfuromonadales</taxon>
        <taxon>Desulfuromonadaceae</taxon>
        <taxon>Pelobacter</taxon>
    </lineage>
</organism>
<dbReference type="InterPro" id="IPR019574">
    <property type="entry name" value="NADH_UbQ_OxRdtase_Gsu_4Fe4S-bd"/>
</dbReference>
<evidence type="ECO:0000256" key="17">
    <source>
        <dbReference type="ARBA" id="ARBA00034078"/>
    </source>
</evidence>
<dbReference type="OrthoDB" id="9816402at2"/>
<dbReference type="FunFam" id="2.20.25.90:FF:000001">
    <property type="entry name" value="Formate dehydrogenase subunit alpha"/>
    <property type="match status" value="1"/>
</dbReference>
<dbReference type="SUPFAM" id="SSF54292">
    <property type="entry name" value="2Fe-2S ferredoxin-like"/>
    <property type="match status" value="1"/>
</dbReference>
<keyword evidence="15" id="KW-0520">NAD</keyword>
<evidence type="ECO:0000256" key="4">
    <source>
        <dbReference type="ARBA" id="ARBA00005404"/>
    </source>
</evidence>
<comment type="cofactor">
    <cofactor evidence="2">
        <name>[4Fe-4S] cluster</name>
        <dbReference type="ChEBI" id="CHEBI:49883"/>
    </cofactor>
</comment>
<keyword evidence="16" id="KW-0472">Membrane</keyword>
<dbReference type="NCBIfam" id="TIGR01591">
    <property type="entry name" value="Fdh-alpha"/>
    <property type="match status" value="1"/>
</dbReference>
<sequence length="904" mass="98657">MVHVTVDGRVVEIPKGSAVIDATKKAGAKIPTLCFLELHKKMSGLNSSCRVCVVEVAGRKNLAAACSTPVTDGMDIITASERVIAARKTMIELLLSDHEQDCLICGKAGNCTLQDLCFEYDIKESRYRGMMNSFPLDESNEFYSRNMNKCVKCRRCVTTCSAYQCSEAIDFAGRGFGVRVAAPFDDQIRNSSCVSCGNCVSVCPVGALQAKSREKFRTWEVTRTRTTCSYCGVGCEMDLLVKDNRVVGVEPSNGPANSGLLCVKGRFSYNFINHPDRLKTPLIRKNGRLVEAGWDEAYGLIAVKFEATKAAYGPEAFAGLASARVTNEENYLFQKMVRVVFGTNNVDHCARLCHASTVAGLATTLGSGAMTNSIDELLRSDVIFVTGSNTTETHPVIGAKIRQARLNGAKLIVAEPRRIDLAATADVFLQITPGTNVALFNAMMNVILEEGLEDREFIAGRTEGVAELREVVMKCRPEEAALICGVDAENLRRAARLYAGADRAAIFYAMGVTQHSTGTAGVMALSNLALLCGNLGKESAGVNPLRGQNNVQGACDVGCLPGDLPGYQKVSDPRVMEKFQTAWGVKLPDKPGLTVTEIIDRAGKGEIKFLHIMGENPMISDPDLNHVEEALKHTEFLVVQDIFLTETAHLADVVLPAASFAEKDGTFTNTERRVQRVRKAVDPPGEARADWVILMEIMNRLGHGKTYRDAASIMEEIADVTPQYGGISFDRLEKETLQWPCPSIDHPGTRYLHKDTFTRGKGLFKPVEYQASAELPDGDYPYLLTTGRILYHYHTNTMTGREEGLMNLHPRSFIEMSPLTAQRLAIRDGDRVTVTSRRGELTSTARVTDRIEGNIVFMPFHFADGAANLLTNSALDPLANIPELKVCAVNIARLGNGNAGGEHD</sequence>
<dbReference type="KEGG" id="ppd:Ppro_3520"/>
<dbReference type="GO" id="GO:0022904">
    <property type="term" value="P:respiratory electron transport chain"/>
    <property type="evidence" value="ECO:0007669"/>
    <property type="project" value="TreeGrafter"/>
</dbReference>
<dbReference type="PIRSF" id="PIRSF036643">
    <property type="entry name" value="FDH_alpha"/>
    <property type="match status" value="1"/>
</dbReference>
<evidence type="ECO:0000256" key="13">
    <source>
        <dbReference type="ARBA" id="ARBA00023004"/>
    </source>
</evidence>
<dbReference type="CDD" id="cd02753">
    <property type="entry name" value="MopB_Formate-Dh-H"/>
    <property type="match status" value="1"/>
</dbReference>
<dbReference type="PANTHER" id="PTHR43105">
    <property type="entry name" value="RESPIRATORY NITRATE REDUCTASE"/>
    <property type="match status" value="1"/>
</dbReference>
<dbReference type="InterPro" id="IPR041924">
    <property type="entry name" value="Formate_Dh-H_N"/>
</dbReference>
<evidence type="ECO:0000313" key="23">
    <source>
        <dbReference type="Proteomes" id="UP000006732"/>
    </source>
</evidence>